<accession>A0AAV4C544</accession>
<evidence type="ECO:0000313" key="8">
    <source>
        <dbReference type="EMBL" id="GFO25814.1"/>
    </source>
</evidence>
<dbReference type="InterPro" id="IPR011651">
    <property type="entry name" value="Notch_ligand_N"/>
</dbReference>
<sequence>MLIAALALQANTSLRYSNAKANFPVISCMSGTSLIGEVPESRASGVLNIRITGFSNPRGHTYDGTCCDGTERDSRGVCEDQCDYVMRLIVSGLGRANDHVFLFHRPLKYDSNDIAFEAGDSNMVLSVLFDRWPMDGQVKMNAFFYDYDDFDHTTTLVDWFETDLRHDSTVTRSGEISNGDDFFRPETVLGNREKDKTLLTFEWAAMCHKAAECSLFYPPRKRGEHRDSTHSSPRPTQQSVTDFLSASVNPYSELGSTLPYITTLHSSEKDIMKYESSRAQGSFPLSTRYGTWKNNHKNYAMDSEKPELFKETTRKGSKDKAQDTWPATNTILSTLQNSRFENAWRTFDHHLDKTKYLENKQSLSNQRKDDKPLELLEEISRANGEVYIEGDTFSKRPDTFSYPSTILRRMTDTEHADTSKFTSRGYLKDHTEASLPLKTYFEGVSISPIQERPIKVQDYTENHSSERNYSLQSVQNERSYYGDYLQDSDYLFYLESLLTEEAHLSSPSLELQQTSQHKEKHHTSSLDNHENGKEDLATQKAVTTQKAISYISHKPSMQVDTTAQITEQAKSDGSIGSKAIVSSKNNTESHAVLLQSNEKVNSSKSAISQDHIESERDGSLTPSWTRIESLTSTPSTIQIFSNFIPQPRHARPEGIFFKPRKNTEMINTSMTYLKIPYRNVNDTSQVPLSSYISTTNGKLSFTSNFFKNVTNSGTRAFYQSVSPIVFNKQKMNQKKHFKIRAYKIDVTIPTSTSATAKARNIHSWSGQPNTVTSQPKRHAKGNLPNCTTTSFPGGNIHTSQNRIENNMENISKSEKEATDDLFFKSTTHAKTRHVRSKLQEIFNTTPGRIVTFTKQPIFYSRRGLPMKEQLFPSNLNNVTRGPNIFPASMKPKIQSKDTNNLVLTGNSGMKRSGPPFSRIVLQQITDGFSFLSTGIPFSLMSTPLHQDNTTFMISNQTIYEPFFDIKKSTEKAKNRTDNVKASLFHQFDMKKKGAPIDHLDTRGENSSNSNLTRKDFKTLSTDNVENDIQSPIRGLNMLGTTRRTSNEGSISQRPIDVESHITFHMKKSEKNDTQNINVVQNKMANLNIGTTSAPGIGRATFGDNKILHQFLISASPSTFSKYNTGVMQEDLDEATKYGHENIKSDSTIYENKVGREGGKLSAGNLKSFKGEGLMDPTHGDKIGQNLSQISSSGELRPLSQAISKDPLNKDQLKAFAILSLTNKSQNDSNLVDSSSNPYSVSVSKKFQATTNKISGEFGSDTHPSSAKKHDFLENESVLLTQDRTMSQNRFQNKIIVSSTAKMKLPNKNLPNFTSSRFIKTDDTVALSSDRMSDSSKIILSPPPEVHEKITTTNGQAHTTGLNAKTLTDSIKASNELPSQTNIFDLSAAFTKVSNGLSLLLKHTSSLSGKFPNITRISSVDDLPIHKDSYSTEVAQTIHGNVTTTANVNSSTLIFTKPSKQSLHDNITLHNVTTTLPDNSSNLPRSITMYIQNQNIPFTQHTYPFQLNPFTDDKNIELSSINVPVDTLPSDLSHNFTDFVGTITKMSLAKSRVVEQLKPIKELSNTPAHSTLKRKENGLKESNLSSTILPWKRVNQQFQTLDYSLFETDEGVNDLTKNSLAQFSSTKLQGNPRDNTLRISPPSITTYKGVLIAPIGSSSHLTPATVGLPEDGFILHTHGSTYNKHTSNTLSIPNVQQGIRIPIKDEAGISHVKHKTGQMPALHIPHTALYEPDITDSDSTSETAVFLNTDNSSVAMPGPVQRFGPPRPTLSDVGLVLSRHWPAVLGVTIGTIFLITALVTSVVCRQRRLLVQRSRWVDSPQHLNQPPAAASEYGTCSAASLSSDLTRSSTNLV</sequence>
<evidence type="ECO:0000256" key="2">
    <source>
        <dbReference type="ARBA" id="ARBA00022692"/>
    </source>
</evidence>
<feature type="compositionally biased region" description="Polar residues" evidence="5">
    <location>
        <begin position="784"/>
        <end position="798"/>
    </location>
</feature>
<evidence type="ECO:0000313" key="9">
    <source>
        <dbReference type="Proteomes" id="UP000735302"/>
    </source>
</evidence>
<evidence type="ECO:0000256" key="1">
    <source>
        <dbReference type="ARBA" id="ARBA00022536"/>
    </source>
</evidence>
<dbReference type="Gene3D" id="2.60.40.3510">
    <property type="match status" value="1"/>
</dbReference>
<dbReference type="Pfam" id="PF07657">
    <property type="entry name" value="MNNL"/>
    <property type="match status" value="1"/>
</dbReference>
<feature type="compositionally biased region" description="Polar residues" evidence="5">
    <location>
        <begin position="764"/>
        <end position="774"/>
    </location>
</feature>
<feature type="domain" description="Notch ligand N-terminal" evidence="7">
    <location>
        <begin position="44"/>
        <end position="88"/>
    </location>
</feature>
<keyword evidence="2 6" id="KW-0812">Transmembrane</keyword>
<evidence type="ECO:0000259" key="7">
    <source>
        <dbReference type="Pfam" id="PF07657"/>
    </source>
</evidence>
<keyword evidence="1" id="KW-0245">EGF-like domain</keyword>
<evidence type="ECO:0000256" key="6">
    <source>
        <dbReference type="SAM" id="Phobius"/>
    </source>
</evidence>
<keyword evidence="6" id="KW-0472">Membrane</keyword>
<feature type="region of interest" description="Disordered" evidence="5">
    <location>
        <begin position="764"/>
        <end position="798"/>
    </location>
</feature>
<feature type="transmembrane region" description="Helical" evidence="6">
    <location>
        <begin position="1780"/>
        <end position="1803"/>
    </location>
</feature>
<reference evidence="8 9" key="1">
    <citation type="journal article" date="2021" name="Elife">
        <title>Chloroplast acquisition without the gene transfer in kleptoplastic sea slugs, Plakobranchus ocellatus.</title>
        <authorList>
            <person name="Maeda T."/>
            <person name="Takahashi S."/>
            <person name="Yoshida T."/>
            <person name="Shimamura S."/>
            <person name="Takaki Y."/>
            <person name="Nagai Y."/>
            <person name="Toyoda A."/>
            <person name="Suzuki Y."/>
            <person name="Arimoto A."/>
            <person name="Ishii H."/>
            <person name="Satoh N."/>
            <person name="Nishiyama T."/>
            <person name="Hasebe M."/>
            <person name="Maruyama T."/>
            <person name="Minagawa J."/>
            <person name="Obokata J."/>
            <person name="Shigenobu S."/>
        </authorList>
    </citation>
    <scope>NUCLEOTIDE SEQUENCE [LARGE SCALE GENOMIC DNA]</scope>
</reference>
<evidence type="ECO:0000256" key="5">
    <source>
        <dbReference type="SAM" id="MobiDB-lite"/>
    </source>
</evidence>
<gene>
    <name evidence="8" type="ORF">PoB_005231900</name>
</gene>
<evidence type="ECO:0000256" key="3">
    <source>
        <dbReference type="ARBA" id="ARBA00022737"/>
    </source>
</evidence>
<feature type="compositionally biased region" description="Polar residues" evidence="5">
    <location>
        <begin position="595"/>
        <end position="608"/>
    </location>
</feature>
<keyword evidence="4 6" id="KW-1133">Transmembrane helix</keyword>
<dbReference type="Proteomes" id="UP000735302">
    <property type="component" value="Unassembled WGS sequence"/>
</dbReference>
<feature type="region of interest" description="Disordered" evidence="5">
    <location>
        <begin position="508"/>
        <end position="533"/>
    </location>
</feature>
<dbReference type="EMBL" id="BLXT01005777">
    <property type="protein sequence ID" value="GFO25814.1"/>
    <property type="molecule type" value="Genomic_DNA"/>
</dbReference>
<proteinExistence type="predicted"/>
<dbReference type="GO" id="GO:0016020">
    <property type="term" value="C:membrane"/>
    <property type="evidence" value="ECO:0007669"/>
    <property type="project" value="UniProtKB-SubCell"/>
</dbReference>
<feature type="region of interest" description="Disordered" evidence="5">
    <location>
        <begin position="595"/>
        <end position="620"/>
    </location>
</feature>
<feature type="compositionally biased region" description="Basic and acidic residues" evidence="5">
    <location>
        <begin position="522"/>
        <end position="533"/>
    </location>
</feature>
<organism evidence="8 9">
    <name type="scientific">Plakobranchus ocellatus</name>
    <dbReference type="NCBI Taxonomy" id="259542"/>
    <lineage>
        <taxon>Eukaryota</taxon>
        <taxon>Metazoa</taxon>
        <taxon>Spiralia</taxon>
        <taxon>Lophotrochozoa</taxon>
        <taxon>Mollusca</taxon>
        <taxon>Gastropoda</taxon>
        <taxon>Heterobranchia</taxon>
        <taxon>Euthyneura</taxon>
        <taxon>Panpulmonata</taxon>
        <taxon>Sacoglossa</taxon>
        <taxon>Placobranchoidea</taxon>
        <taxon>Plakobranchidae</taxon>
        <taxon>Plakobranchus</taxon>
    </lineage>
</organism>
<evidence type="ECO:0000256" key="4">
    <source>
        <dbReference type="ARBA" id="ARBA00022989"/>
    </source>
</evidence>
<dbReference type="GO" id="GO:0007219">
    <property type="term" value="P:Notch signaling pathway"/>
    <property type="evidence" value="ECO:0007669"/>
    <property type="project" value="InterPro"/>
</dbReference>
<keyword evidence="3" id="KW-0677">Repeat</keyword>
<comment type="caution">
    <text evidence="8">The sequence shown here is derived from an EMBL/GenBank/DDBJ whole genome shotgun (WGS) entry which is preliminary data.</text>
</comment>
<keyword evidence="9" id="KW-1185">Reference proteome</keyword>
<name>A0AAV4C544_9GAST</name>
<protein>
    <recommendedName>
        <fullName evidence="7">Notch ligand N-terminal domain-containing protein</fullName>
    </recommendedName>
</protein>